<dbReference type="InterPro" id="IPR003115">
    <property type="entry name" value="ParB_N"/>
</dbReference>
<reference evidence="3 4" key="1">
    <citation type="submission" date="2019-11" db="EMBL/GenBank/DDBJ databases">
        <title>Whole-genome sequence of Rhodoplanes serenus DSM 18633, type strain.</title>
        <authorList>
            <person name="Kyndt J.A."/>
            <person name="Meyer T.E."/>
        </authorList>
    </citation>
    <scope>NUCLEOTIDE SEQUENCE [LARGE SCALE GENOMIC DNA]</scope>
    <source>
        <strain evidence="3 4">DSM 18633</strain>
    </source>
</reference>
<feature type="compositionally biased region" description="Basic and acidic residues" evidence="1">
    <location>
        <begin position="103"/>
        <end position="116"/>
    </location>
</feature>
<dbReference type="Gene3D" id="3.90.1530.30">
    <property type="match status" value="1"/>
</dbReference>
<evidence type="ECO:0000313" key="3">
    <source>
        <dbReference type="EMBL" id="MTW19125.1"/>
    </source>
</evidence>
<dbReference type="AlphaFoldDB" id="A0A9X4XPW6"/>
<dbReference type="GO" id="GO:0005694">
    <property type="term" value="C:chromosome"/>
    <property type="evidence" value="ECO:0007669"/>
    <property type="project" value="TreeGrafter"/>
</dbReference>
<gene>
    <name evidence="3" type="ORF">GJ689_23275</name>
</gene>
<dbReference type="Proteomes" id="UP000438991">
    <property type="component" value="Unassembled WGS sequence"/>
</dbReference>
<dbReference type="InterPro" id="IPR050336">
    <property type="entry name" value="Chromosome_partition/occlusion"/>
</dbReference>
<protein>
    <recommendedName>
        <fullName evidence="2">ParB-like N-terminal domain-containing protein</fullName>
    </recommendedName>
</protein>
<dbReference type="Pfam" id="PF02195">
    <property type="entry name" value="ParB_N"/>
    <property type="match status" value="1"/>
</dbReference>
<dbReference type="GO" id="GO:0007059">
    <property type="term" value="P:chromosome segregation"/>
    <property type="evidence" value="ECO:0007669"/>
    <property type="project" value="TreeGrafter"/>
</dbReference>
<dbReference type="SMART" id="SM00470">
    <property type="entry name" value="ParB"/>
    <property type="match status" value="1"/>
</dbReference>
<dbReference type="InterPro" id="IPR036086">
    <property type="entry name" value="ParB/Sulfiredoxin_sf"/>
</dbReference>
<feature type="compositionally biased region" description="Basic and acidic residues" evidence="1">
    <location>
        <begin position="22"/>
        <end position="31"/>
    </location>
</feature>
<organism evidence="3 4">
    <name type="scientific">Rhodoplanes serenus</name>
    <dbReference type="NCBI Taxonomy" id="200615"/>
    <lineage>
        <taxon>Bacteria</taxon>
        <taxon>Pseudomonadati</taxon>
        <taxon>Pseudomonadota</taxon>
        <taxon>Alphaproteobacteria</taxon>
        <taxon>Hyphomicrobiales</taxon>
        <taxon>Nitrobacteraceae</taxon>
        <taxon>Rhodoplanes</taxon>
    </lineage>
</organism>
<evidence type="ECO:0000256" key="1">
    <source>
        <dbReference type="SAM" id="MobiDB-lite"/>
    </source>
</evidence>
<accession>A0A9X4XPW6</accession>
<dbReference type="EMBL" id="WNKV01000024">
    <property type="protein sequence ID" value="MTW19125.1"/>
    <property type="molecule type" value="Genomic_DNA"/>
</dbReference>
<proteinExistence type="predicted"/>
<dbReference type="PANTHER" id="PTHR33375">
    <property type="entry name" value="CHROMOSOME-PARTITIONING PROTEIN PARB-RELATED"/>
    <property type="match status" value="1"/>
</dbReference>
<name>A0A9X4XPW6_9BRAD</name>
<feature type="region of interest" description="Disordered" evidence="1">
    <location>
        <begin position="52"/>
        <end position="136"/>
    </location>
</feature>
<evidence type="ECO:0000259" key="2">
    <source>
        <dbReference type="SMART" id="SM00470"/>
    </source>
</evidence>
<sequence>MRWWRRMAPPISPTPPATRSAKYHDRRETGRPLRRHRGGTCALAATTDLSRTACGATSRGRRRGPPLRVHRGRRQSSAGRGPRQRDPWRLPILEADGAGAGRGRPEGVRTSSEDHPSPAARAGAGMSENKTALPPADYRSIPVDAIDIGPRLRELSGAHVEHIAKAMTEYGRLAPIIVRAHPTAPDRFILVAGLHRLTAARSAGRSEIDADVRSFDDEQARAVEAAENLYRYELTILDRAKSLRALDEAVTPHRARGRGGDRRSKNVLAIDLFADLEAEVRKRIKLSGRAIRRDIALVESLDPDVVKLISGTEVADNQAQLRKLATLAPKDQRRVAEAIAAGGGFRAALDQCGYGAPKLNKTEAERRTAVDAWSRWSDTTKRFVLLQAGFTEAVIDTVIPPDGRRRKA</sequence>
<feature type="compositionally biased region" description="Basic residues" evidence="1">
    <location>
        <begin position="59"/>
        <end position="74"/>
    </location>
</feature>
<evidence type="ECO:0000313" key="4">
    <source>
        <dbReference type="Proteomes" id="UP000438991"/>
    </source>
</evidence>
<dbReference type="SUPFAM" id="SSF110849">
    <property type="entry name" value="ParB/Sulfiredoxin"/>
    <property type="match status" value="1"/>
</dbReference>
<feature type="region of interest" description="Disordered" evidence="1">
    <location>
        <begin position="1"/>
        <end position="39"/>
    </location>
</feature>
<comment type="caution">
    <text evidence="3">The sequence shown here is derived from an EMBL/GenBank/DDBJ whole genome shotgun (WGS) entry which is preliminary data.</text>
</comment>
<feature type="domain" description="ParB-like N-terminal" evidence="2">
    <location>
        <begin position="139"/>
        <end position="229"/>
    </location>
</feature>
<dbReference type="Gene3D" id="1.10.10.2830">
    <property type="match status" value="1"/>
</dbReference>
<dbReference type="PANTHER" id="PTHR33375:SF1">
    <property type="entry name" value="CHROMOSOME-PARTITIONING PROTEIN PARB-RELATED"/>
    <property type="match status" value="1"/>
</dbReference>